<dbReference type="PROSITE" id="PS50966">
    <property type="entry name" value="ZF_SWIM"/>
    <property type="match status" value="1"/>
</dbReference>
<keyword evidence="2 6" id="KW-0479">Metal-binding</keyword>
<protein>
    <recommendedName>
        <fullName evidence="6">Protein FAR1-RELATED SEQUENCE</fullName>
    </recommendedName>
</protein>
<evidence type="ECO:0000256" key="3">
    <source>
        <dbReference type="ARBA" id="ARBA00022771"/>
    </source>
</evidence>
<keyword evidence="4 6" id="KW-0862">Zinc</keyword>
<dbReference type="Proteomes" id="UP000008810">
    <property type="component" value="Chromosome 1"/>
</dbReference>
<dbReference type="EnsemblPlants" id="KQK20801">
    <property type="protein sequence ID" value="KQK20801"/>
    <property type="gene ID" value="BRADI_1g56841v3"/>
</dbReference>
<feature type="non-terminal residue" evidence="8">
    <location>
        <position position="1"/>
    </location>
</feature>
<dbReference type="GO" id="GO:0008270">
    <property type="term" value="F:zinc ion binding"/>
    <property type="evidence" value="ECO:0007669"/>
    <property type="project" value="UniProtKB-UniRule"/>
</dbReference>
<evidence type="ECO:0000313" key="9">
    <source>
        <dbReference type="EnsemblPlants" id="KQK20801"/>
    </source>
</evidence>
<reference evidence="8 9" key="1">
    <citation type="journal article" date="2010" name="Nature">
        <title>Genome sequencing and analysis of the model grass Brachypodium distachyon.</title>
        <authorList>
            <consortium name="International Brachypodium Initiative"/>
        </authorList>
    </citation>
    <scope>NUCLEOTIDE SEQUENCE [LARGE SCALE GENOMIC DNA]</scope>
    <source>
        <strain evidence="8 9">Bd21</strain>
    </source>
</reference>
<dbReference type="InterPro" id="IPR004330">
    <property type="entry name" value="FAR1_DNA_bnd_dom"/>
</dbReference>
<evidence type="ECO:0000313" key="10">
    <source>
        <dbReference type="Proteomes" id="UP000008810"/>
    </source>
</evidence>
<reference evidence="9" key="3">
    <citation type="submission" date="2018-08" db="UniProtKB">
        <authorList>
            <consortium name="EnsemblPlants"/>
        </authorList>
    </citation>
    <scope>IDENTIFICATION</scope>
    <source>
        <strain evidence="9">cv. Bd21</strain>
    </source>
</reference>
<keyword evidence="10" id="KW-1185">Reference proteome</keyword>
<proteinExistence type="inferred from homology"/>
<gene>
    <name evidence="8" type="ORF">BRADI_1g56841v3</name>
</gene>
<dbReference type="AlphaFoldDB" id="A0A0Q3LCK0"/>
<name>A0A0Q3LCK0_BRADI</name>
<evidence type="ECO:0000256" key="5">
    <source>
        <dbReference type="PROSITE-ProRule" id="PRU00325"/>
    </source>
</evidence>
<feature type="domain" description="SWIM-type" evidence="7">
    <location>
        <begin position="493"/>
        <end position="529"/>
    </location>
</feature>
<dbReference type="OrthoDB" id="691737at2759"/>
<evidence type="ECO:0000256" key="2">
    <source>
        <dbReference type="ARBA" id="ARBA00022723"/>
    </source>
</evidence>
<comment type="similarity">
    <text evidence="1 6">Belongs to the FHY3/FAR1 family.</text>
</comment>
<accession>A0A0Q3LCK0</accession>
<reference evidence="8" key="2">
    <citation type="submission" date="2017-06" db="EMBL/GenBank/DDBJ databases">
        <title>WGS assembly of Brachypodium distachyon.</title>
        <authorList>
            <consortium name="The International Brachypodium Initiative"/>
            <person name="Lucas S."/>
            <person name="Harmon-Smith M."/>
            <person name="Lail K."/>
            <person name="Tice H."/>
            <person name="Grimwood J."/>
            <person name="Bruce D."/>
            <person name="Barry K."/>
            <person name="Shu S."/>
            <person name="Lindquist E."/>
            <person name="Wang M."/>
            <person name="Pitluck S."/>
            <person name="Vogel J.P."/>
            <person name="Garvin D.F."/>
            <person name="Mockler T.C."/>
            <person name="Schmutz J."/>
            <person name="Rokhsar D."/>
            <person name="Bevan M.W."/>
        </authorList>
    </citation>
    <scope>NUCLEOTIDE SEQUENCE</scope>
    <source>
        <strain evidence="8">Bd21</strain>
    </source>
</reference>
<dbReference type="GO" id="GO:0006355">
    <property type="term" value="P:regulation of DNA-templated transcription"/>
    <property type="evidence" value="ECO:0007669"/>
    <property type="project" value="UniProtKB-UniRule"/>
</dbReference>
<evidence type="ECO:0000256" key="6">
    <source>
        <dbReference type="RuleBase" id="RU367018"/>
    </source>
</evidence>
<dbReference type="InterPro" id="IPR018289">
    <property type="entry name" value="MULE_transposase_dom"/>
</dbReference>
<dbReference type="Gramene" id="KQK20801">
    <property type="protein sequence ID" value="KQK20801"/>
    <property type="gene ID" value="BRADI_1g56841v3"/>
</dbReference>
<dbReference type="Pfam" id="PF03101">
    <property type="entry name" value="FAR1"/>
    <property type="match status" value="1"/>
</dbReference>
<sequence>IVKRTGHIEDSLREFCQDRSKQLFKPNIGLEFESSDEAYQYYNMYSWCRMKEFCCQRQGFQRNTKNATTRCGCKAMIRILLNEKLLWYVKVFVEEHNHPLVESCGEKKHLFSHKHIDQATKDLVRHLRENNVSLSWVNLIMGGIYGSMANVPFTKKSLRTICSEIARDSLEDDVRKTLENFHEMIASDPKFVFTAQVDCDDCLRSLMWTSGRSRTLYQHFGDVVTFDTTYETNIYKMPFGMFVGVNNHFQSDLCWRAWAFEEFVTMMGGKAPITMLTDQCLAMTIAIRESLKSTHHRWCKWHVLRKAKEVLSHVYRGHPTFAGDFNKLINHMLTPEEFEAAWHSLVQRYGLVKHPFMIRAYESRDKWAKPYFNNIFCACMTSTQRSESANHVLKIYVPAKSSINMFVKHLEEHASGMFEYEAVPGLSKSVKTAYGYPLEKHAAEIYTPAVYGKFKEELLKSTHYVVQMNRDDSSFEVEHIDAAERESWSRVQFLIEIVSPDGYHKCDCGLFEHFGVICCHIITVMIHKGVWMIPPCHIVKRWTREARGQMAAVVRNGAQNTHMTLLMMWQQVLHFATLELNNMGQYDDNTFSMAMKSIESIKNDIRAYKKTISRTCQVGYKSNPVELSGEEESGESSSIPTSQLQIFDSGKNIGLVVSSIKAPLIKKMNGRPTNKRFMSHFDATIRKGKKPRQMNGPISAPGGRSGVKQTRFCSVCHYEEHDRRKCPSKDLC</sequence>
<evidence type="ECO:0000256" key="1">
    <source>
        <dbReference type="ARBA" id="ARBA00005889"/>
    </source>
</evidence>
<keyword evidence="3 5" id="KW-0863">Zinc-finger</keyword>
<evidence type="ECO:0000259" key="7">
    <source>
        <dbReference type="PROSITE" id="PS50966"/>
    </source>
</evidence>
<dbReference type="GO" id="GO:0005634">
    <property type="term" value="C:nucleus"/>
    <property type="evidence" value="ECO:0007669"/>
    <property type="project" value="UniProtKB-SubCell"/>
</dbReference>
<dbReference type="SMART" id="SM00575">
    <property type="entry name" value="ZnF_PMZ"/>
    <property type="match status" value="1"/>
</dbReference>
<dbReference type="InterPro" id="IPR006564">
    <property type="entry name" value="Znf_PMZ"/>
</dbReference>
<evidence type="ECO:0000256" key="4">
    <source>
        <dbReference type="ARBA" id="ARBA00022833"/>
    </source>
</evidence>
<dbReference type="InterPro" id="IPR007527">
    <property type="entry name" value="Znf_SWIM"/>
</dbReference>
<dbReference type="Pfam" id="PF10551">
    <property type="entry name" value="MULE"/>
    <property type="match status" value="1"/>
</dbReference>
<dbReference type="EMBL" id="CM000880">
    <property type="protein sequence ID" value="KQK20801.1"/>
    <property type="molecule type" value="Genomic_DNA"/>
</dbReference>
<dbReference type="ExpressionAtlas" id="A0A0Q3LCK0">
    <property type="expression patterns" value="baseline"/>
</dbReference>
<comment type="subcellular location">
    <subcellularLocation>
        <location evidence="6">Nucleus</location>
    </subcellularLocation>
</comment>
<dbReference type="Pfam" id="PF04434">
    <property type="entry name" value="SWIM"/>
    <property type="match status" value="1"/>
</dbReference>
<comment type="function">
    <text evidence="6">Putative transcription activator involved in regulating light control of development.</text>
</comment>
<dbReference type="InterPro" id="IPR031052">
    <property type="entry name" value="FHY3/FAR1"/>
</dbReference>
<keyword evidence="6" id="KW-0539">Nucleus</keyword>
<dbReference type="PANTHER" id="PTHR31669">
    <property type="entry name" value="PROTEIN FAR1-RELATED SEQUENCE 10-RELATED"/>
    <property type="match status" value="1"/>
</dbReference>
<dbReference type="PANTHER" id="PTHR31669:SF307">
    <property type="entry name" value="PROTEIN FAR1-RELATED SEQUENCE"/>
    <property type="match status" value="1"/>
</dbReference>
<dbReference type="InParanoid" id="A0A0Q3LCK0"/>
<organism evidence="8">
    <name type="scientific">Brachypodium distachyon</name>
    <name type="common">Purple false brome</name>
    <name type="synonym">Trachynia distachya</name>
    <dbReference type="NCBI Taxonomy" id="15368"/>
    <lineage>
        <taxon>Eukaryota</taxon>
        <taxon>Viridiplantae</taxon>
        <taxon>Streptophyta</taxon>
        <taxon>Embryophyta</taxon>
        <taxon>Tracheophyta</taxon>
        <taxon>Spermatophyta</taxon>
        <taxon>Magnoliopsida</taxon>
        <taxon>Liliopsida</taxon>
        <taxon>Poales</taxon>
        <taxon>Poaceae</taxon>
        <taxon>BOP clade</taxon>
        <taxon>Pooideae</taxon>
        <taxon>Stipodae</taxon>
        <taxon>Brachypodieae</taxon>
        <taxon>Brachypodium</taxon>
    </lineage>
</organism>
<evidence type="ECO:0000313" key="8">
    <source>
        <dbReference type="EMBL" id="KQK20801.1"/>
    </source>
</evidence>